<dbReference type="Pfam" id="PF00072">
    <property type="entry name" value="Response_reg"/>
    <property type="match status" value="1"/>
</dbReference>
<keyword evidence="4" id="KW-1185">Reference proteome</keyword>
<name>A0A975DA14_9GAMM</name>
<dbReference type="PROSITE" id="PS50110">
    <property type="entry name" value="RESPONSE_REGULATORY"/>
    <property type="match status" value="1"/>
</dbReference>
<dbReference type="SUPFAM" id="SSF52172">
    <property type="entry name" value="CheY-like"/>
    <property type="match status" value="1"/>
</dbReference>
<sequence>MPQSDNYNEVSILLVEDDDIDAQGMKRAFKKMRILNPMTRVQNGFEALEALKSDSVPKPRIVLLDLHMPKMNGLEFLEHIRNDDSLEDTVVFVLTTSKSEEDMTAAYKQNIAGYIVKTELDTSFQQLVNLLTSYWRVIELPKN</sequence>
<dbReference type="GO" id="GO:0000160">
    <property type="term" value="P:phosphorelay signal transduction system"/>
    <property type="evidence" value="ECO:0007669"/>
    <property type="project" value="InterPro"/>
</dbReference>
<evidence type="ECO:0000256" key="1">
    <source>
        <dbReference type="PROSITE-ProRule" id="PRU00169"/>
    </source>
</evidence>
<dbReference type="Gene3D" id="3.40.50.2300">
    <property type="match status" value="1"/>
</dbReference>
<dbReference type="CDD" id="cd17557">
    <property type="entry name" value="REC_Rcp-like"/>
    <property type="match status" value="1"/>
</dbReference>
<dbReference type="InterPro" id="IPR052893">
    <property type="entry name" value="TCS_response_regulator"/>
</dbReference>
<dbReference type="Proteomes" id="UP000682739">
    <property type="component" value="Chromosome"/>
</dbReference>
<proteinExistence type="predicted"/>
<keyword evidence="1" id="KW-0597">Phosphoprotein</keyword>
<dbReference type="EMBL" id="CP072110">
    <property type="protein sequence ID" value="QTH63064.1"/>
    <property type="molecule type" value="Genomic_DNA"/>
</dbReference>
<dbReference type="PANTHER" id="PTHR44520:SF2">
    <property type="entry name" value="RESPONSE REGULATOR RCP1"/>
    <property type="match status" value="1"/>
</dbReference>
<dbReference type="InterPro" id="IPR001789">
    <property type="entry name" value="Sig_transdc_resp-reg_receiver"/>
</dbReference>
<dbReference type="AlphaFoldDB" id="A0A975DA14"/>
<dbReference type="RefSeq" id="WP_208830909.1">
    <property type="nucleotide sequence ID" value="NZ_CP072110.1"/>
</dbReference>
<evidence type="ECO:0000259" key="2">
    <source>
        <dbReference type="PROSITE" id="PS50110"/>
    </source>
</evidence>
<protein>
    <submittedName>
        <fullName evidence="3">Response regulator</fullName>
    </submittedName>
</protein>
<dbReference type="KEGG" id="psym:J1N51_09945"/>
<evidence type="ECO:0000313" key="3">
    <source>
        <dbReference type="EMBL" id="QTH63064.1"/>
    </source>
</evidence>
<organism evidence="3 4">
    <name type="scientific">Psychrosphaera ytuae</name>
    <dbReference type="NCBI Taxonomy" id="2820710"/>
    <lineage>
        <taxon>Bacteria</taxon>
        <taxon>Pseudomonadati</taxon>
        <taxon>Pseudomonadota</taxon>
        <taxon>Gammaproteobacteria</taxon>
        <taxon>Alteromonadales</taxon>
        <taxon>Pseudoalteromonadaceae</taxon>
        <taxon>Psychrosphaera</taxon>
    </lineage>
</organism>
<dbReference type="PANTHER" id="PTHR44520">
    <property type="entry name" value="RESPONSE REGULATOR RCP1-RELATED"/>
    <property type="match status" value="1"/>
</dbReference>
<feature type="domain" description="Response regulatory" evidence="2">
    <location>
        <begin position="11"/>
        <end position="132"/>
    </location>
</feature>
<gene>
    <name evidence="3" type="ORF">J1N51_09945</name>
</gene>
<accession>A0A975DA14</accession>
<dbReference type="SMART" id="SM00448">
    <property type="entry name" value="REC"/>
    <property type="match status" value="1"/>
</dbReference>
<feature type="modified residue" description="4-aspartylphosphate" evidence="1">
    <location>
        <position position="65"/>
    </location>
</feature>
<evidence type="ECO:0000313" key="4">
    <source>
        <dbReference type="Proteomes" id="UP000682739"/>
    </source>
</evidence>
<reference evidence="3" key="1">
    <citation type="submission" date="2021-03" db="EMBL/GenBank/DDBJ databases">
        <title>Description of Psychrosphaera ytuae sp. nov. isolated from deep sea sediment of South China Sea.</title>
        <authorList>
            <person name="Zhang J."/>
            <person name="Xu X.-D."/>
        </authorList>
    </citation>
    <scope>NUCLEOTIDE SEQUENCE</scope>
    <source>
        <strain evidence="3">MTZ26</strain>
    </source>
</reference>
<dbReference type="InterPro" id="IPR011006">
    <property type="entry name" value="CheY-like_superfamily"/>
</dbReference>